<protein>
    <recommendedName>
        <fullName evidence="3">NIPSNAP domain-containing protein</fullName>
    </recommendedName>
</protein>
<evidence type="ECO:0000313" key="2">
    <source>
        <dbReference type="Proteomes" id="UP001319200"/>
    </source>
</evidence>
<comment type="caution">
    <text evidence="1">The sequence shown here is derived from an EMBL/GenBank/DDBJ whole genome shotgun (WGS) entry which is preliminary data.</text>
</comment>
<evidence type="ECO:0000313" key="1">
    <source>
        <dbReference type="EMBL" id="MBT1696442.1"/>
    </source>
</evidence>
<proteinExistence type="predicted"/>
<organism evidence="1 2">
    <name type="scientific">Chryseosolibacter histidini</name>
    <dbReference type="NCBI Taxonomy" id="2782349"/>
    <lineage>
        <taxon>Bacteria</taxon>
        <taxon>Pseudomonadati</taxon>
        <taxon>Bacteroidota</taxon>
        <taxon>Cytophagia</taxon>
        <taxon>Cytophagales</taxon>
        <taxon>Chryseotaleaceae</taxon>
        <taxon>Chryseosolibacter</taxon>
    </lineage>
</organism>
<dbReference type="EMBL" id="JAHESF010000004">
    <property type="protein sequence ID" value="MBT1696442.1"/>
    <property type="molecule type" value="Genomic_DNA"/>
</dbReference>
<gene>
    <name evidence="1" type="ORF">KK083_06120</name>
</gene>
<accession>A0AAP2GNE9</accession>
<dbReference type="RefSeq" id="WP_254161723.1">
    <property type="nucleotide sequence ID" value="NZ_JAHESF010000004.1"/>
</dbReference>
<name>A0AAP2GNE9_9BACT</name>
<sequence length="221" mass="25405">MSTTEDDTIRVLELRNYLLKTGMREKFNRYFSEHFMTSQQVMGGYVLGRFAITGEDDRFFWMRGFNDMLTRSKFLPSFYGGSPAWKSFGPGANEMMLEVDNVHLVRPLAETRHSTFLASSNLVVIDYYTAHGHRLEDLISVFRSAYLPSLVSQGLESSLWVSEMNTNDFPRLPVIQDPNLLIVITGYRDEAAYRHATKTDAVGNDLKELLSNRRTLVLRRT</sequence>
<dbReference type="Gene3D" id="3.30.70.100">
    <property type="match status" value="1"/>
</dbReference>
<keyword evidence="2" id="KW-1185">Reference proteome</keyword>
<dbReference type="InterPro" id="IPR011008">
    <property type="entry name" value="Dimeric_a/b-barrel"/>
</dbReference>
<dbReference type="SUPFAM" id="SSF54909">
    <property type="entry name" value="Dimeric alpha+beta barrel"/>
    <property type="match status" value="1"/>
</dbReference>
<dbReference type="Proteomes" id="UP001319200">
    <property type="component" value="Unassembled WGS sequence"/>
</dbReference>
<evidence type="ECO:0008006" key="3">
    <source>
        <dbReference type="Google" id="ProtNLM"/>
    </source>
</evidence>
<dbReference type="AlphaFoldDB" id="A0AAP2GNE9"/>
<reference evidence="1 2" key="1">
    <citation type="submission" date="2021-05" db="EMBL/GenBank/DDBJ databases">
        <title>A Polyphasic approach of four new species of the genus Ohtaekwangia: Ohtaekwangia histidinii sp. nov., Ohtaekwangia cretensis sp. nov., Ohtaekwangia indiensis sp. nov., Ohtaekwangia reichenbachii sp. nov. from diverse environment.</title>
        <authorList>
            <person name="Octaviana S."/>
        </authorList>
    </citation>
    <scope>NUCLEOTIDE SEQUENCE [LARGE SCALE GENOMIC DNA]</scope>
    <source>
        <strain evidence="1 2">PWU4</strain>
    </source>
</reference>